<dbReference type="AlphaFoldDB" id="A0A9W4U6P4"/>
<accession>A0A9W4U6P4</accession>
<dbReference type="Proteomes" id="UP001152607">
    <property type="component" value="Unassembled WGS sequence"/>
</dbReference>
<name>A0A9W4U6P4_9PLEO</name>
<evidence type="ECO:0000313" key="2">
    <source>
        <dbReference type="Proteomes" id="UP001152607"/>
    </source>
</evidence>
<gene>
    <name evidence="1" type="ORF">PDIGIT_LOCUS2847</name>
</gene>
<keyword evidence="2" id="KW-1185">Reference proteome</keyword>
<dbReference type="EMBL" id="CAOQHR010000002">
    <property type="protein sequence ID" value="CAI6301275.1"/>
    <property type="molecule type" value="Genomic_DNA"/>
</dbReference>
<dbReference type="OrthoDB" id="5350472at2759"/>
<organism evidence="1 2">
    <name type="scientific">Periconia digitata</name>
    <dbReference type="NCBI Taxonomy" id="1303443"/>
    <lineage>
        <taxon>Eukaryota</taxon>
        <taxon>Fungi</taxon>
        <taxon>Dikarya</taxon>
        <taxon>Ascomycota</taxon>
        <taxon>Pezizomycotina</taxon>
        <taxon>Dothideomycetes</taxon>
        <taxon>Pleosporomycetidae</taxon>
        <taxon>Pleosporales</taxon>
        <taxon>Massarineae</taxon>
        <taxon>Periconiaceae</taxon>
        <taxon>Periconia</taxon>
    </lineage>
</organism>
<proteinExistence type="predicted"/>
<reference evidence="1" key="1">
    <citation type="submission" date="2023-01" db="EMBL/GenBank/DDBJ databases">
        <authorList>
            <person name="Van Ghelder C."/>
            <person name="Rancurel C."/>
        </authorList>
    </citation>
    <scope>NUCLEOTIDE SEQUENCE</scope>
    <source>
        <strain evidence="1">CNCM I-4278</strain>
    </source>
</reference>
<evidence type="ECO:0000313" key="1">
    <source>
        <dbReference type="EMBL" id="CAI6301275.1"/>
    </source>
</evidence>
<sequence length="314" mass="34716">MAQSTPSFTPAWRQTVTLAQAFAYKTEDIKKFVDDVADHAGDIWAATGNVGDAINLARAAQDLSAALWKPEVKKDGEGKPIPPPEPKGPPLTTVLYPTDLQDDRLLFDWNGIKIRSTTIYDTLAYVLSVTGYLPQEPQNPVRDYYLPLAAVYANWCYKLGVELKDSTGTFNYHISWFDSKIAARPGRKVLLGSTIGKNQQFRDDIKNARAAVLKGLGYTVPPPAQDKSQNFGGCCETSFFIYAKQADPIENSASGFALYLDDFTNPERETYNVAKWAAQIRNPCAQSCQKLFGQIGWKGNSTFKADVHKKSALS</sequence>
<comment type="caution">
    <text evidence="1">The sequence shown here is derived from an EMBL/GenBank/DDBJ whole genome shotgun (WGS) entry which is preliminary data.</text>
</comment>
<protein>
    <submittedName>
        <fullName evidence="1">Uncharacterized protein</fullName>
    </submittedName>
</protein>